<dbReference type="EMBL" id="JACRTK010000004">
    <property type="protein sequence ID" value="MBC8591488.1"/>
    <property type="molecule type" value="Genomic_DNA"/>
</dbReference>
<name>A0A926EZY4_9FIRM</name>
<gene>
    <name evidence="2" type="ORF">H8689_10230</name>
</gene>
<dbReference type="InterPro" id="IPR019606">
    <property type="entry name" value="GerMN"/>
</dbReference>
<evidence type="ECO:0000313" key="3">
    <source>
        <dbReference type="Proteomes" id="UP000601522"/>
    </source>
</evidence>
<dbReference type="Pfam" id="PF10646">
    <property type="entry name" value="Germane"/>
    <property type="match status" value="1"/>
</dbReference>
<protein>
    <submittedName>
        <fullName evidence="2">GerMN domain-containing protein</fullName>
    </submittedName>
</protein>
<proteinExistence type="predicted"/>
<sequence length="338" mass="39026">MTIGILGCNSSIKKDSLDLDMKSENSLSIDDFYPFLEDSLMKYEGIGNEFAEKTTFFEFIKGNKAQLKVINPGTNFIKIIEKKDGILREKYYEGQFYHIEDMIGIEEDINNILLKEPLEVGNSWITLDGYKREITGLDIEVNTPLDKFKALEVTTYMKENIVEKTYYAKGIGPIKTIYEDKDNKVEVFLKSIKNRPLNIDIQSFYPTVSELETVYTYNTIDFHTNDSIENQIEDIMKNPPSDKLMPLISKGTSINHIILDRKSWNLNVDFSRELITEMNAGSTLENEIIKSIKNTLGKFYDVDKVIITVDNRTYESGHFILEKDEDFKVDIKGIKEFK</sequence>
<evidence type="ECO:0000259" key="1">
    <source>
        <dbReference type="SMART" id="SM00909"/>
    </source>
</evidence>
<evidence type="ECO:0000313" key="2">
    <source>
        <dbReference type="EMBL" id="MBC8591488.1"/>
    </source>
</evidence>
<dbReference type="AlphaFoldDB" id="A0A926EZY4"/>
<dbReference type="SMART" id="SM00909">
    <property type="entry name" value="Germane"/>
    <property type="match status" value="1"/>
</dbReference>
<accession>A0A926EZY4</accession>
<feature type="domain" description="GerMN" evidence="1">
    <location>
        <begin position="229"/>
        <end position="318"/>
    </location>
</feature>
<keyword evidence="3" id="KW-1185">Reference proteome</keyword>
<organism evidence="2 3">
    <name type="scientific">Wansuia hejianensis</name>
    <dbReference type="NCBI Taxonomy" id="2763667"/>
    <lineage>
        <taxon>Bacteria</taxon>
        <taxon>Bacillati</taxon>
        <taxon>Bacillota</taxon>
        <taxon>Clostridia</taxon>
        <taxon>Lachnospirales</taxon>
        <taxon>Lachnospiraceae</taxon>
        <taxon>Wansuia</taxon>
    </lineage>
</organism>
<dbReference type="Proteomes" id="UP000601522">
    <property type="component" value="Unassembled WGS sequence"/>
</dbReference>
<comment type="caution">
    <text evidence="2">The sequence shown here is derived from an EMBL/GenBank/DDBJ whole genome shotgun (WGS) entry which is preliminary data.</text>
</comment>
<reference evidence="2 3" key="1">
    <citation type="submission" date="2020-08" db="EMBL/GenBank/DDBJ databases">
        <title>Genome public.</title>
        <authorList>
            <person name="Liu C."/>
            <person name="Sun Q."/>
        </authorList>
    </citation>
    <scope>NUCLEOTIDE SEQUENCE [LARGE SCALE GENOMIC DNA]</scope>
    <source>
        <strain evidence="2 3">NSJ-26</strain>
    </source>
</reference>
<dbReference type="RefSeq" id="WP_249324351.1">
    <property type="nucleotide sequence ID" value="NZ_JACRTK010000004.1"/>
</dbReference>